<reference evidence="2 3" key="1">
    <citation type="journal article" date="2007" name="Science">
        <title>The Fusarium graminearum genome reveals a link between localized polymorphism and pathogen specialization.</title>
        <authorList>
            <person name="Cuomo C.A."/>
            <person name="Gueldener U."/>
            <person name="Xu J.-R."/>
            <person name="Trail F."/>
            <person name="Turgeon B.G."/>
            <person name="Di Pietro A."/>
            <person name="Walton J.D."/>
            <person name="Ma L.-J."/>
            <person name="Baker S.E."/>
            <person name="Rep M."/>
            <person name="Adam G."/>
            <person name="Antoniw J."/>
            <person name="Baldwin T."/>
            <person name="Calvo S.E."/>
            <person name="Chang Y.-L."/>
            <person name="DeCaprio D."/>
            <person name="Gale L.R."/>
            <person name="Gnerre S."/>
            <person name="Goswami R.S."/>
            <person name="Hammond-Kosack K."/>
            <person name="Harris L.J."/>
            <person name="Hilburn K."/>
            <person name="Kennell J.C."/>
            <person name="Kroken S."/>
            <person name="Magnuson J.K."/>
            <person name="Mannhaupt G."/>
            <person name="Mauceli E.W."/>
            <person name="Mewes H.-W."/>
            <person name="Mitterbauer R."/>
            <person name="Muehlbauer G."/>
            <person name="Muensterkoetter M."/>
            <person name="Nelson D."/>
            <person name="O'Donnell K."/>
            <person name="Ouellet T."/>
            <person name="Qi W."/>
            <person name="Quesneville H."/>
            <person name="Roncero M.I.G."/>
            <person name="Seong K.-Y."/>
            <person name="Tetko I.V."/>
            <person name="Urban M."/>
            <person name="Waalwijk C."/>
            <person name="Ward T.J."/>
            <person name="Yao J."/>
            <person name="Birren B.W."/>
            <person name="Kistler H.C."/>
        </authorList>
    </citation>
    <scope>NUCLEOTIDE SEQUENCE [LARGE SCALE GENOMIC DNA]</scope>
    <source>
        <strain evidence="3">ATCC MYA-4620 / CBS 123657 / FGSC 9075 / NRRL 31084 / PH-1</strain>
        <strain evidence="2">PH-1 / ATCC MYA-4620 / FGSC 9075 / NRRL 31084</strain>
    </source>
</reference>
<gene>
    <name evidence="1" type="ORF">FGRAMPH1_01T03863</name>
</gene>
<organism evidence="2">
    <name type="scientific">Gibberella zeae (strain ATCC MYA-4620 / CBS 123657 / FGSC 9075 / NRRL 31084 / PH-1)</name>
    <name type="common">Wheat head blight fungus</name>
    <name type="synonym">Fusarium graminearum</name>
    <dbReference type="NCBI Taxonomy" id="229533"/>
    <lineage>
        <taxon>Eukaryota</taxon>
        <taxon>Fungi</taxon>
        <taxon>Dikarya</taxon>
        <taxon>Ascomycota</taxon>
        <taxon>Pezizomycotina</taxon>
        <taxon>Sordariomycetes</taxon>
        <taxon>Hypocreomycetidae</taxon>
        <taxon>Hypocreales</taxon>
        <taxon>Nectriaceae</taxon>
        <taxon>Fusarium</taxon>
    </lineage>
</organism>
<name>A0A0E0RR62_GIBZE</name>
<dbReference type="EMBL" id="HG970332">
    <property type="protein sequence ID" value="CEF73737.1"/>
    <property type="molecule type" value="Genomic_DNA"/>
</dbReference>
<sequence>MPSLQVTIRFAQRTPSKVPSYEDTTILLADAPRTSRTLGENLEEPVSPVPPSSISQDCIVRPPLYRSGFASPSPIALGI</sequence>
<evidence type="ECO:0000313" key="3">
    <source>
        <dbReference type="Proteomes" id="UP000070720"/>
    </source>
</evidence>
<evidence type="ECO:0000313" key="1">
    <source>
        <dbReference type="EMBL" id="CEF73737.1"/>
    </source>
</evidence>
<accession>A0A0E0RR62</accession>
<proteinExistence type="predicted"/>
<dbReference type="Proteomes" id="UP000070720">
    <property type="component" value="Chromosome 1"/>
</dbReference>
<reference key="3">
    <citation type="submission" date="2014-02" db="EMBL/GenBank/DDBJ databases">
        <title>A revised Fusarium graminearum genomic reference sequence using whole shotgun re-sequencing.</title>
        <authorList>
            <person name="King R."/>
            <person name="Urban M."/>
            <person name="Hassani-Pak K."/>
            <person name="Hammond-Kosack K."/>
        </authorList>
    </citation>
    <scope>NUCLEOTIDE SEQUENCE</scope>
    <source>
        <strain>PH-1</strain>
    </source>
</reference>
<dbReference type="InParanoid" id="A0A0E0RR62"/>
<protein>
    <submittedName>
        <fullName evidence="1">Chromosome 1, complete genome</fullName>
    </submittedName>
</protein>
<reference evidence="2" key="5">
    <citation type="submission" date="2017-01" db="UniProtKB">
        <authorList>
            <consortium name="EnsemblFungi"/>
        </authorList>
    </citation>
    <scope>IDENTIFICATION</scope>
    <source>
        <strain evidence="2">PH-1 / ATCC MYA-4620 / FGSC 9075 / NRRL 31084</strain>
    </source>
</reference>
<keyword evidence="3" id="KW-1185">Reference proteome</keyword>
<reference evidence="1 3" key="4">
    <citation type="journal article" date="2015" name="BMC Genomics">
        <title>The completed genome sequence of the pathogenic ascomycete fungus Fusarium graminearum.</title>
        <authorList>
            <person name="King R."/>
            <person name="Urban M."/>
            <person name="Hammond-Kosack M.C."/>
            <person name="Hassani-Pak K."/>
            <person name="Hammond-Kosack K.E."/>
        </authorList>
    </citation>
    <scope>NUCLEOTIDE SEQUENCE [LARGE SCALE GENOMIC DNA]</scope>
    <source>
        <strain evidence="3">ATCC MYA-4620 / CBS 123657 / FGSC 9075 / NRRL 31084 / PH-1</strain>
        <strain evidence="1">PH-1</strain>
    </source>
</reference>
<dbReference type="AlphaFoldDB" id="A0A0E0RR62"/>
<dbReference type="VEuPathDB" id="FungiDB:FGRAMPH1_01G03863"/>
<dbReference type="EnsemblFungi" id="CEF73737">
    <property type="protein sequence ID" value="CEF73737"/>
    <property type="gene ID" value="FGRRES_20047"/>
</dbReference>
<evidence type="ECO:0000313" key="2">
    <source>
        <dbReference type="EnsemblFungi" id="CEF73737"/>
    </source>
</evidence>
<reference evidence="2 3" key="2">
    <citation type="journal article" date="2010" name="Nature">
        <title>Comparative genomics reveals mobile pathogenicity chromosomes in Fusarium.</title>
        <authorList>
            <person name="Ma L.J."/>
            <person name="van der Does H.C."/>
            <person name="Borkovich K.A."/>
            <person name="Coleman J.J."/>
            <person name="Daboussi M.J."/>
            <person name="Di Pietro A."/>
            <person name="Dufresne M."/>
            <person name="Freitag M."/>
            <person name="Grabherr M."/>
            <person name="Henrissat B."/>
            <person name="Houterman P.M."/>
            <person name="Kang S."/>
            <person name="Shim W.B."/>
            <person name="Woloshuk C."/>
            <person name="Xie X."/>
            <person name="Xu J.R."/>
            <person name="Antoniw J."/>
            <person name="Baker S.E."/>
            <person name="Bluhm B.H."/>
            <person name="Breakspear A."/>
            <person name="Brown D.W."/>
            <person name="Butchko R.A."/>
            <person name="Chapman S."/>
            <person name="Coulson R."/>
            <person name="Coutinho P.M."/>
            <person name="Danchin E.G."/>
            <person name="Diener A."/>
            <person name="Gale L.R."/>
            <person name="Gardiner D.M."/>
            <person name="Goff S."/>
            <person name="Hammond-Kosack K.E."/>
            <person name="Hilburn K."/>
            <person name="Hua-Van A."/>
            <person name="Jonkers W."/>
            <person name="Kazan K."/>
            <person name="Kodira C.D."/>
            <person name="Koehrsen M."/>
            <person name="Kumar L."/>
            <person name="Lee Y.H."/>
            <person name="Li L."/>
            <person name="Manners J.M."/>
            <person name="Miranda-Saavedra D."/>
            <person name="Mukherjee M."/>
            <person name="Park G."/>
            <person name="Park J."/>
            <person name="Park S.Y."/>
            <person name="Proctor R.H."/>
            <person name="Regev A."/>
            <person name="Ruiz-Roldan M.C."/>
            <person name="Sain D."/>
            <person name="Sakthikumar S."/>
            <person name="Sykes S."/>
            <person name="Schwartz D.C."/>
            <person name="Turgeon B.G."/>
            <person name="Wapinski I."/>
            <person name="Yoder O."/>
            <person name="Young S."/>
            <person name="Zeng Q."/>
            <person name="Zhou S."/>
            <person name="Galagan J."/>
            <person name="Cuomo C.A."/>
            <person name="Kistler H.C."/>
            <person name="Rep M."/>
        </authorList>
    </citation>
    <scope>GENOME REANNOTATION</scope>
    <source>
        <strain evidence="3">ATCC MYA-4620 / CBS 123657 / FGSC 9075 / NRRL 31084 / PH-1</strain>
        <strain evidence="2">PH-1 / ATCC MYA-4620 / FGSC 9075 / NRRL 31084</strain>
    </source>
</reference>